<evidence type="ECO:0000313" key="3">
    <source>
        <dbReference type="EMBL" id="TDT15042.1"/>
    </source>
</evidence>
<feature type="transmembrane region" description="Helical" evidence="1">
    <location>
        <begin position="183"/>
        <end position="202"/>
    </location>
</feature>
<feature type="chain" id="PRO_5038873753" evidence="2">
    <location>
        <begin position="25"/>
        <end position="337"/>
    </location>
</feature>
<dbReference type="EMBL" id="SOAU01000001">
    <property type="protein sequence ID" value="TDT15042.1"/>
    <property type="molecule type" value="Genomic_DNA"/>
</dbReference>
<evidence type="ECO:0000313" key="4">
    <source>
        <dbReference type="Proteomes" id="UP000294558"/>
    </source>
</evidence>
<dbReference type="Proteomes" id="UP000294558">
    <property type="component" value="Unassembled WGS sequence"/>
</dbReference>
<dbReference type="AlphaFoldDB" id="A0A4R7HVP3"/>
<evidence type="ECO:0000256" key="2">
    <source>
        <dbReference type="SAM" id="SignalP"/>
    </source>
</evidence>
<sequence>MIRAVGALVIGLLAVVAAPSAVHADAAGPTDYVTEIVDVSPASDAIELAVIGGDAFIELSVAPGHEVVVLGYLPDQEPYLRFGADGAVERNIRSYATYYNENRYGTDDIPDVVDTTAEPEWERVADDGTYAWHDHRAHWMSDEPLVGLDPGESLPLDEIVLVVDGVETIVTVEITLQESASPVPALVGALLGAVIGLAGLTLGRASSTLVAMVLAIAALAAGVAQYTSLPASTGPETGWWLYPVVALGCSIAVIAIYRRSIWIESGLLALAGVQLLIWAWPRRGHATAAYLPTDLPADVDRVVSMMVLVGSVFVIVAAGRAIVDAASPSDDPERVPG</sequence>
<proteinExistence type="predicted"/>
<feature type="transmembrane region" description="Helical" evidence="1">
    <location>
        <begin position="239"/>
        <end position="257"/>
    </location>
</feature>
<dbReference type="OrthoDB" id="5241181at2"/>
<name>A0A4R7HVP3_9ACTN</name>
<keyword evidence="2" id="KW-0732">Signal</keyword>
<accession>A0A4R7HVP3</accession>
<dbReference type="RefSeq" id="WP_133867536.1">
    <property type="nucleotide sequence ID" value="NZ_SOAU01000001.1"/>
</dbReference>
<keyword evidence="1" id="KW-0472">Membrane</keyword>
<feature type="signal peptide" evidence="2">
    <location>
        <begin position="1"/>
        <end position="24"/>
    </location>
</feature>
<evidence type="ECO:0000256" key="1">
    <source>
        <dbReference type="SAM" id="Phobius"/>
    </source>
</evidence>
<organism evidence="3 4">
    <name type="scientific">Ilumatobacter fluminis</name>
    <dbReference type="NCBI Taxonomy" id="467091"/>
    <lineage>
        <taxon>Bacteria</taxon>
        <taxon>Bacillati</taxon>
        <taxon>Actinomycetota</taxon>
        <taxon>Acidimicrobiia</taxon>
        <taxon>Acidimicrobiales</taxon>
        <taxon>Ilumatobacteraceae</taxon>
        <taxon>Ilumatobacter</taxon>
    </lineage>
</organism>
<keyword evidence="4" id="KW-1185">Reference proteome</keyword>
<keyword evidence="1" id="KW-0812">Transmembrane</keyword>
<keyword evidence="1" id="KW-1133">Transmembrane helix</keyword>
<comment type="caution">
    <text evidence="3">The sequence shown here is derived from an EMBL/GenBank/DDBJ whole genome shotgun (WGS) entry which is preliminary data.</text>
</comment>
<feature type="transmembrane region" description="Helical" evidence="1">
    <location>
        <begin position="301"/>
        <end position="323"/>
    </location>
</feature>
<feature type="transmembrane region" description="Helical" evidence="1">
    <location>
        <begin position="209"/>
        <end position="227"/>
    </location>
</feature>
<gene>
    <name evidence="3" type="ORF">BDK89_0602</name>
</gene>
<feature type="transmembrane region" description="Helical" evidence="1">
    <location>
        <begin position="262"/>
        <end position="281"/>
    </location>
</feature>
<protein>
    <submittedName>
        <fullName evidence="3">Uncharacterized protein</fullName>
    </submittedName>
</protein>
<reference evidence="3 4" key="1">
    <citation type="submission" date="2019-03" db="EMBL/GenBank/DDBJ databases">
        <title>Sequencing the genomes of 1000 actinobacteria strains.</title>
        <authorList>
            <person name="Klenk H.-P."/>
        </authorList>
    </citation>
    <scope>NUCLEOTIDE SEQUENCE [LARGE SCALE GENOMIC DNA]</scope>
    <source>
        <strain evidence="3 4">DSM 18936</strain>
    </source>
</reference>